<keyword evidence="4" id="KW-0812">Transmembrane</keyword>
<proteinExistence type="predicted"/>
<dbReference type="InterPro" id="IPR009057">
    <property type="entry name" value="Homeodomain-like_sf"/>
</dbReference>
<feature type="transmembrane region" description="Helical" evidence="4">
    <location>
        <begin position="294"/>
        <end position="314"/>
    </location>
</feature>
<protein>
    <submittedName>
        <fullName evidence="6">AraC-like DNA-binding protein</fullName>
    </submittedName>
</protein>
<dbReference type="Pfam" id="PF12833">
    <property type="entry name" value="HTH_18"/>
    <property type="match status" value="1"/>
</dbReference>
<dbReference type="InterPro" id="IPR020449">
    <property type="entry name" value="Tscrpt_reg_AraC-type_HTH"/>
</dbReference>
<reference evidence="6 7" key="1">
    <citation type="submission" date="2023-07" db="EMBL/GenBank/DDBJ databases">
        <title>Sorghum-associated microbial communities from plants grown in Nebraska, USA.</title>
        <authorList>
            <person name="Schachtman D."/>
        </authorList>
    </citation>
    <scope>NUCLEOTIDE SEQUENCE [LARGE SCALE GENOMIC DNA]</scope>
    <source>
        <strain evidence="6 7">CC258</strain>
    </source>
</reference>
<dbReference type="SUPFAM" id="SSF46689">
    <property type="entry name" value="Homeodomain-like"/>
    <property type="match status" value="2"/>
</dbReference>
<gene>
    <name evidence="6" type="ORF">J2736_006346</name>
</gene>
<dbReference type="PROSITE" id="PS01124">
    <property type="entry name" value="HTH_ARAC_FAMILY_2"/>
    <property type="match status" value="1"/>
</dbReference>
<dbReference type="SMART" id="SM00342">
    <property type="entry name" value="HTH_ARAC"/>
    <property type="match status" value="1"/>
</dbReference>
<dbReference type="PRINTS" id="PR00032">
    <property type="entry name" value="HTHARAC"/>
</dbReference>
<dbReference type="PROSITE" id="PS51257">
    <property type="entry name" value="PROKAR_LIPOPROTEIN"/>
    <property type="match status" value="1"/>
</dbReference>
<dbReference type="InterPro" id="IPR018060">
    <property type="entry name" value="HTH_AraC"/>
</dbReference>
<evidence type="ECO:0000256" key="3">
    <source>
        <dbReference type="ARBA" id="ARBA00023163"/>
    </source>
</evidence>
<dbReference type="InterPro" id="IPR018062">
    <property type="entry name" value="HTH_AraC-typ_CS"/>
</dbReference>
<feature type="domain" description="HTH araC/xylS-type" evidence="5">
    <location>
        <begin position="624"/>
        <end position="722"/>
    </location>
</feature>
<name>A0ABU1P7E2_9BACL</name>
<keyword evidence="4" id="KW-1133">Transmembrane helix</keyword>
<accession>A0ABU1P7E2</accession>
<keyword evidence="4" id="KW-0472">Membrane</keyword>
<dbReference type="PANTHER" id="PTHR43280">
    <property type="entry name" value="ARAC-FAMILY TRANSCRIPTIONAL REGULATOR"/>
    <property type="match status" value="1"/>
</dbReference>
<evidence type="ECO:0000313" key="7">
    <source>
        <dbReference type="Proteomes" id="UP001267290"/>
    </source>
</evidence>
<feature type="transmembrane region" description="Helical" evidence="4">
    <location>
        <begin position="20"/>
        <end position="41"/>
    </location>
</feature>
<evidence type="ECO:0000313" key="6">
    <source>
        <dbReference type="EMBL" id="MDR6555092.1"/>
    </source>
</evidence>
<keyword evidence="3" id="KW-0804">Transcription</keyword>
<dbReference type="EMBL" id="JAVDSB010000023">
    <property type="protein sequence ID" value="MDR6555092.1"/>
    <property type="molecule type" value="Genomic_DNA"/>
</dbReference>
<evidence type="ECO:0000256" key="2">
    <source>
        <dbReference type="ARBA" id="ARBA00023125"/>
    </source>
</evidence>
<evidence type="ECO:0000259" key="5">
    <source>
        <dbReference type="PROSITE" id="PS01124"/>
    </source>
</evidence>
<sequence length="724" mass="84128">MTISKLYKFRLALFWRLFTNYFIVILVPVIVACILAHVLVIRTIENDAEKLNDVIISQISKQADTALDSLKSNMINMLSSSNLTSLLNIMDESQENQQRAEQFHALKEQLNKLQSDKLVSKVFLYFVNHDLVVDEDIYTDKGYYFTFSYPLDEQQRKAQLSHFSGKKMMDFTDPNKHGMSAVMSYPFNTNNPEVYLVVDFDQEKLKSLISNPEKWVTGTAIASSQGFILNQVGLTDQEGAAVLAHTRSNSKGSQFLITNEVAMSLVKSRFNDSWYYVTIADLGTLMKPAHITRLISWAFLFFFLVVGSIISYYLSRRVYRPIQEITEANEELSQRVSGMSHVLHEHFITKMLLGEYRDACSIENYAKEIAFAYNKNDVRTVLCIAFHYNVTYEQLSEPTKSFLFVELKERICKLSPSPVWLCQTKPEVMACVVLHDSFLHVGAEDAANIISVILEQYSQYFKATVGIGKTVNAIELLHESYELGISVLQNRRLDFEVEICRGPYVGDRAHWDSFLTVQDVNRMFNQCKTREYEKLLQFALDMLDDGLRKNVTAIQIKYLCTDILNTWIRAIETEHDDFNVLFFSKLFERLERSMTSKELKDCFLDIHSVLFRNKEPDQRTKQFTEILDYIHTHYNEELSIEYFAGLLNMSNGHFSRTFKDEIGEKYVEYIAKYRLKMAKKFLLETDYKIDDIAEKVGYWGRNSFIRTFRKYEGITPAKYRTIHN</sequence>
<keyword evidence="1" id="KW-0805">Transcription regulation</keyword>
<evidence type="ECO:0000256" key="1">
    <source>
        <dbReference type="ARBA" id="ARBA00023015"/>
    </source>
</evidence>
<keyword evidence="7" id="KW-1185">Reference proteome</keyword>
<dbReference type="Proteomes" id="UP001267290">
    <property type="component" value="Unassembled WGS sequence"/>
</dbReference>
<dbReference type="RefSeq" id="WP_310502489.1">
    <property type="nucleotide sequence ID" value="NZ_JAVDSB010000023.1"/>
</dbReference>
<dbReference type="PANTHER" id="PTHR43280:SF28">
    <property type="entry name" value="HTH-TYPE TRANSCRIPTIONAL ACTIVATOR RHAS"/>
    <property type="match status" value="1"/>
</dbReference>
<keyword evidence="2" id="KW-0238">DNA-binding</keyword>
<dbReference type="Gene3D" id="1.10.10.60">
    <property type="entry name" value="Homeodomain-like"/>
    <property type="match status" value="2"/>
</dbReference>
<evidence type="ECO:0000256" key="4">
    <source>
        <dbReference type="SAM" id="Phobius"/>
    </source>
</evidence>
<comment type="caution">
    <text evidence="6">The sequence shown here is derived from an EMBL/GenBank/DDBJ whole genome shotgun (WGS) entry which is preliminary data.</text>
</comment>
<dbReference type="PROSITE" id="PS00041">
    <property type="entry name" value="HTH_ARAC_FAMILY_1"/>
    <property type="match status" value="1"/>
</dbReference>
<organism evidence="6 7">
    <name type="scientific">Paenibacillus qinlingensis</name>
    <dbReference type="NCBI Taxonomy" id="1837343"/>
    <lineage>
        <taxon>Bacteria</taxon>
        <taxon>Bacillati</taxon>
        <taxon>Bacillota</taxon>
        <taxon>Bacilli</taxon>
        <taxon>Bacillales</taxon>
        <taxon>Paenibacillaceae</taxon>
        <taxon>Paenibacillus</taxon>
    </lineage>
</organism>